<dbReference type="SUPFAM" id="SSF56601">
    <property type="entry name" value="beta-lactamase/transpeptidase-like"/>
    <property type="match status" value="1"/>
</dbReference>
<dbReference type="InterPro" id="IPR001466">
    <property type="entry name" value="Beta-lactam-related"/>
</dbReference>
<evidence type="ECO:0000259" key="1">
    <source>
        <dbReference type="Pfam" id="PF00144"/>
    </source>
</evidence>
<feature type="domain" description="Beta-lactamase-related" evidence="1">
    <location>
        <begin position="4"/>
        <end position="378"/>
    </location>
</feature>
<dbReference type="InterPro" id="IPR050789">
    <property type="entry name" value="Diverse_Enzym_Activities"/>
</dbReference>
<dbReference type="PANTHER" id="PTHR43283">
    <property type="entry name" value="BETA-LACTAMASE-RELATED"/>
    <property type="match status" value="1"/>
</dbReference>
<name>A0AA40BUZ4_9PEZI</name>
<reference evidence="2" key="1">
    <citation type="submission" date="2023-06" db="EMBL/GenBank/DDBJ databases">
        <title>Genome-scale phylogeny and comparative genomics of the fungal order Sordariales.</title>
        <authorList>
            <consortium name="Lawrence Berkeley National Laboratory"/>
            <person name="Hensen N."/>
            <person name="Bonometti L."/>
            <person name="Westerberg I."/>
            <person name="Brannstrom I.O."/>
            <person name="Guillou S."/>
            <person name="Cros-Aarteil S."/>
            <person name="Calhoun S."/>
            <person name="Haridas S."/>
            <person name="Kuo A."/>
            <person name="Mondo S."/>
            <person name="Pangilinan J."/>
            <person name="Riley R."/>
            <person name="Labutti K."/>
            <person name="Andreopoulos B."/>
            <person name="Lipzen A."/>
            <person name="Chen C."/>
            <person name="Yanf M."/>
            <person name="Daum C."/>
            <person name="Ng V."/>
            <person name="Clum A."/>
            <person name="Steindorff A."/>
            <person name="Ohm R."/>
            <person name="Martin F."/>
            <person name="Silar P."/>
            <person name="Natvig D."/>
            <person name="Lalanne C."/>
            <person name="Gautier V."/>
            <person name="Ament-Velasquez S.L."/>
            <person name="Kruys A."/>
            <person name="Hutchinson M.I."/>
            <person name="Powell A.J."/>
            <person name="Barry K."/>
            <person name="Miller A.N."/>
            <person name="Grigoriev I.V."/>
            <person name="Debuchy R."/>
            <person name="Gladieux P."/>
            <person name="Thoren M.H."/>
            <person name="Johannesson H."/>
        </authorList>
    </citation>
    <scope>NUCLEOTIDE SEQUENCE</scope>
    <source>
        <strain evidence="2">CBS 606.72</strain>
    </source>
</reference>
<comment type="caution">
    <text evidence="2">The sequence shown here is derived from an EMBL/GenBank/DDBJ whole genome shotgun (WGS) entry which is preliminary data.</text>
</comment>
<dbReference type="Gene3D" id="3.40.710.10">
    <property type="entry name" value="DD-peptidase/beta-lactamase superfamily"/>
    <property type="match status" value="1"/>
</dbReference>
<proteinExistence type="predicted"/>
<keyword evidence="3" id="KW-1185">Reference proteome</keyword>
<gene>
    <name evidence="2" type="ORF">B0T14DRAFT_436393</name>
</gene>
<organism evidence="2 3">
    <name type="scientific">Immersiella caudata</name>
    <dbReference type="NCBI Taxonomy" id="314043"/>
    <lineage>
        <taxon>Eukaryota</taxon>
        <taxon>Fungi</taxon>
        <taxon>Dikarya</taxon>
        <taxon>Ascomycota</taxon>
        <taxon>Pezizomycotina</taxon>
        <taxon>Sordariomycetes</taxon>
        <taxon>Sordariomycetidae</taxon>
        <taxon>Sordariales</taxon>
        <taxon>Lasiosphaeriaceae</taxon>
        <taxon>Immersiella</taxon>
    </lineage>
</organism>
<sequence>MESLDNVFAKAVAEKRVPGIAVAALNRDGSIIYKNSWGTVDIDDPSSAPMTSTTKIQIASMTKVVVSVAALQLLEQGKLSMNDLVEDYIPAWENITVLDGFDANDKPILRAPKTKATTLHLFTHTAGPGAWFLNENLNKYSLLTGKPGQIWADPLHPDPLASDPGTAWNYGHSTDYLGHVIEAISGLRLDVYIGQNILQPLGLTNTGLVSHEIHSHFRDPNDTITSTPPVALDPSYPPFGGGYLVSTLDDYSNFLLTLVNYGTHPISGVTLLQPSTVKDYLFTDLLALALSNSTACKNPNSGGPIPLWNSLTPSLSNSYEFLPGTAKGWSAGFLVNNEDIKGRRRKGGGTWAGIFNSFYWVDLEAGKLGVVFTNLLPFLDGEVLALFERLEREVYK</sequence>
<dbReference type="EMBL" id="JAULSU010000006">
    <property type="protein sequence ID" value="KAK0614540.1"/>
    <property type="molecule type" value="Genomic_DNA"/>
</dbReference>
<evidence type="ECO:0000313" key="2">
    <source>
        <dbReference type="EMBL" id="KAK0614540.1"/>
    </source>
</evidence>
<protein>
    <submittedName>
        <fullName evidence="2">Beta-lactamase/transpeptidase-like protein</fullName>
    </submittedName>
</protein>
<dbReference type="Proteomes" id="UP001175000">
    <property type="component" value="Unassembled WGS sequence"/>
</dbReference>
<accession>A0AA40BUZ4</accession>
<dbReference type="InterPro" id="IPR012338">
    <property type="entry name" value="Beta-lactam/transpept-like"/>
</dbReference>
<dbReference type="AlphaFoldDB" id="A0AA40BUZ4"/>
<dbReference type="Pfam" id="PF00144">
    <property type="entry name" value="Beta-lactamase"/>
    <property type="match status" value="1"/>
</dbReference>
<dbReference type="PANTHER" id="PTHR43283:SF3">
    <property type="entry name" value="BETA-LACTAMASE FAMILY PROTEIN (AFU_ORTHOLOGUE AFUA_5G07500)"/>
    <property type="match status" value="1"/>
</dbReference>
<evidence type="ECO:0000313" key="3">
    <source>
        <dbReference type="Proteomes" id="UP001175000"/>
    </source>
</evidence>